<dbReference type="AlphaFoldDB" id="A0A674HP01"/>
<dbReference type="GO" id="GO:0005615">
    <property type="term" value="C:extracellular space"/>
    <property type="evidence" value="ECO:0007669"/>
    <property type="project" value="InterPro"/>
</dbReference>
<feature type="domain" description="Serpin" evidence="6">
    <location>
        <begin position="10"/>
        <end position="117"/>
    </location>
</feature>
<reference evidence="7" key="2">
    <citation type="submission" date="2025-08" db="UniProtKB">
        <authorList>
            <consortium name="Ensembl"/>
        </authorList>
    </citation>
    <scope>IDENTIFICATION</scope>
</reference>
<dbReference type="InterPro" id="IPR000215">
    <property type="entry name" value="Serpin_fam"/>
</dbReference>
<keyword evidence="8" id="KW-1185">Reference proteome</keyword>
<evidence type="ECO:0000256" key="1">
    <source>
        <dbReference type="ARBA" id="ARBA00009500"/>
    </source>
</evidence>
<organism evidence="7 8">
    <name type="scientific">Taeniopygia guttata</name>
    <name type="common">Zebra finch</name>
    <name type="synonym">Poephila guttata</name>
    <dbReference type="NCBI Taxonomy" id="59729"/>
    <lineage>
        <taxon>Eukaryota</taxon>
        <taxon>Metazoa</taxon>
        <taxon>Chordata</taxon>
        <taxon>Craniata</taxon>
        <taxon>Vertebrata</taxon>
        <taxon>Euteleostomi</taxon>
        <taxon>Archelosauria</taxon>
        <taxon>Archosauria</taxon>
        <taxon>Dinosauria</taxon>
        <taxon>Saurischia</taxon>
        <taxon>Theropoda</taxon>
        <taxon>Coelurosauria</taxon>
        <taxon>Aves</taxon>
        <taxon>Neognathae</taxon>
        <taxon>Neoaves</taxon>
        <taxon>Telluraves</taxon>
        <taxon>Australaves</taxon>
        <taxon>Passeriformes</taxon>
        <taxon>Passeroidea</taxon>
        <taxon>Estrildidae</taxon>
        <taxon>Estrildinae</taxon>
        <taxon>Taeniopygia</taxon>
    </lineage>
</organism>
<evidence type="ECO:0000259" key="6">
    <source>
        <dbReference type="Pfam" id="PF00079"/>
    </source>
</evidence>
<protein>
    <recommendedName>
        <fullName evidence="6">Serpin domain-containing protein</fullName>
    </recommendedName>
</protein>
<dbReference type="PANTHER" id="PTHR11461:SF165">
    <property type="entry name" value="ALPHA-1-ANTITRYPSIN"/>
    <property type="match status" value="1"/>
</dbReference>
<evidence type="ECO:0000313" key="7">
    <source>
        <dbReference type="Ensembl" id="ENSTGUP00000036728.1"/>
    </source>
</evidence>
<keyword evidence="2" id="KW-0646">Protease inhibitor</keyword>
<evidence type="ECO:0000256" key="3">
    <source>
        <dbReference type="ARBA" id="ARBA00022729"/>
    </source>
</evidence>
<evidence type="ECO:0000256" key="2">
    <source>
        <dbReference type="ARBA" id="ARBA00022690"/>
    </source>
</evidence>
<keyword evidence="4" id="KW-0722">Serine protease inhibitor</keyword>
<dbReference type="PANTHER" id="PTHR11461">
    <property type="entry name" value="SERINE PROTEASE INHIBITOR, SERPIN"/>
    <property type="match status" value="1"/>
</dbReference>
<dbReference type="GO" id="GO:0004867">
    <property type="term" value="F:serine-type endopeptidase inhibitor activity"/>
    <property type="evidence" value="ECO:0007669"/>
    <property type="project" value="UniProtKB-KW"/>
</dbReference>
<dbReference type="Proteomes" id="UP000007754">
    <property type="component" value="Chromosome 5"/>
</dbReference>
<sequence>SIPFFLFWRMELCVPKLSISGTYHLKRILMNLGVTDVFSNWVDLSGITGNPAVKVSKATHKALLKFHENGTEVAAASSIDFLPYSAPPIVKFNHPFLLLIVDQYPQTILFMGKIVNPTEK</sequence>
<keyword evidence="3" id="KW-0732">Signal</keyword>
<evidence type="ECO:0000256" key="5">
    <source>
        <dbReference type="ARBA" id="ARBA00023180"/>
    </source>
</evidence>
<dbReference type="InterPro" id="IPR023796">
    <property type="entry name" value="Serpin_dom"/>
</dbReference>
<dbReference type="Gene3D" id="3.30.497.10">
    <property type="entry name" value="Antithrombin, subunit I, domain 2"/>
    <property type="match status" value="1"/>
</dbReference>
<name>A0A674HP01_TAEGU</name>
<dbReference type="InParanoid" id="A0A674HP01"/>
<dbReference type="OMA" id="HENNSIF"/>
<dbReference type="Ensembl" id="ENSTGUT00000022128.1">
    <property type="protein sequence ID" value="ENSTGUP00000036728.1"/>
    <property type="gene ID" value="ENSTGUG00000028431.1"/>
</dbReference>
<dbReference type="GeneTree" id="ENSGT00940000164389"/>
<evidence type="ECO:0000313" key="8">
    <source>
        <dbReference type="Proteomes" id="UP000007754"/>
    </source>
</evidence>
<dbReference type="Gene3D" id="2.10.310.10">
    <property type="entry name" value="Serpins superfamily"/>
    <property type="match status" value="1"/>
</dbReference>
<reference evidence="7" key="3">
    <citation type="submission" date="2025-09" db="UniProtKB">
        <authorList>
            <consortium name="Ensembl"/>
        </authorList>
    </citation>
    <scope>IDENTIFICATION</scope>
</reference>
<accession>A0A674HP01</accession>
<dbReference type="InterPro" id="IPR036186">
    <property type="entry name" value="Serpin_sf"/>
</dbReference>
<dbReference type="SUPFAM" id="SSF56574">
    <property type="entry name" value="Serpins"/>
    <property type="match status" value="1"/>
</dbReference>
<dbReference type="FunFam" id="2.10.310.10:FF:000001">
    <property type="entry name" value="Serpin family A member 1"/>
    <property type="match status" value="1"/>
</dbReference>
<reference evidence="7 8" key="1">
    <citation type="journal article" date="2010" name="Nature">
        <title>The genome of a songbird.</title>
        <authorList>
            <person name="Warren W.C."/>
            <person name="Clayton D.F."/>
            <person name="Ellegren H."/>
            <person name="Arnold A.P."/>
            <person name="Hillier L.W."/>
            <person name="Kunstner A."/>
            <person name="Searle S."/>
            <person name="White S."/>
            <person name="Vilella A.J."/>
            <person name="Fairley S."/>
            <person name="Heger A."/>
            <person name="Kong L."/>
            <person name="Ponting C.P."/>
            <person name="Jarvis E.D."/>
            <person name="Mello C.V."/>
            <person name="Minx P."/>
            <person name="Lovell P."/>
            <person name="Velho T.A."/>
            <person name="Ferris M."/>
            <person name="Balakrishnan C.N."/>
            <person name="Sinha S."/>
            <person name="Blatti C."/>
            <person name="London S.E."/>
            <person name="Li Y."/>
            <person name="Lin Y.C."/>
            <person name="George J."/>
            <person name="Sweedler J."/>
            <person name="Southey B."/>
            <person name="Gunaratne P."/>
            <person name="Watson M."/>
            <person name="Nam K."/>
            <person name="Backstrom N."/>
            <person name="Smeds L."/>
            <person name="Nabholz B."/>
            <person name="Itoh Y."/>
            <person name="Whitney O."/>
            <person name="Pfenning A.R."/>
            <person name="Howard J."/>
            <person name="Volker M."/>
            <person name="Skinner B.M."/>
            <person name="Griffin D.K."/>
            <person name="Ye L."/>
            <person name="McLaren W.M."/>
            <person name="Flicek P."/>
            <person name="Quesada V."/>
            <person name="Velasco G."/>
            <person name="Lopez-Otin C."/>
            <person name="Puente X.S."/>
            <person name="Olender T."/>
            <person name="Lancet D."/>
            <person name="Smit A.F."/>
            <person name="Hubley R."/>
            <person name="Konkel M.K."/>
            <person name="Walker J.A."/>
            <person name="Batzer M.A."/>
            <person name="Gu W."/>
            <person name="Pollock D.D."/>
            <person name="Chen L."/>
            <person name="Cheng Z."/>
            <person name="Eichler E.E."/>
            <person name="Stapley J."/>
            <person name="Slate J."/>
            <person name="Ekblom R."/>
            <person name="Birkhead T."/>
            <person name="Burke T."/>
            <person name="Burt D."/>
            <person name="Scharff C."/>
            <person name="Adam I."/>
            <person name="Richard H."/>
            <person name="Sultan M."/>
            <person name="Soldatov A."/>
            <person name="Lehrach H."/>
            <person name="Edwards S.V."/>
            <person name="Yang S.P."/>
            <person name="Li X."/>
            <person name="Graves T."/>
            <person name="Fulton L."/>
            <person name="Nelson J."/>
            <person name="Chinwalla A."/>
            <person name="Hou S."/>
            <person name="Mardis E.R."/>
            <person name="Wilson R.K."/>
        </authorList>
    </citation>
    <scope>NUCLEOTIDE SEQUENCE [LARGE SCALE GENOMIC DNA]</scope>
</reference>
<evidence type="ECO:0000256" key="4">
    <source>
        <dbReference type="ARBA" id="ARBA00022900"/>
    </source>
</evidence>
<keyword evidence="5" id="KW-0325">Glycoprotein</keyword>
<dbReference type="InterPro" id="IPR023795">
    <property type="entry name" value="Serpin_CS"/>
</dbReference>
<dbReference type="PROSITE" id="PS00284">
    <property type="entry name" value="SERPIN"/>
    <property type="match status" value="1"/>
</dbReference>
<dbReference type="Pfam" id="PF00079">
    <property type="entry name" value="Serpin"/>
    <property type="match status" value="1"/>
</dbReference>
<dbReference type="InterPro" id="IPR042178">
    <property type="entry name" value="Serpin_sf_1"/>
</dbReference>
<comment type="similarity">
    <text evidence="1">Belongs to the serpin family.</text>
</comment>
<proteinExistence type="inferred from homology"/>